<dbReference type="AlphaFoldDB" id="A0AB34JXH3"/>
<evidence type="ECO:0000256" key="7">
    <source>
        <dbReference type="SAM" id="MobiDB-lite"/>
    </source>
</evidence>
<dbReference type="InterPro" id="IPR050097">
    <property type="entry name" value="Ferredoxin-NADP_redctase_2"/>
</dbReference>
<dbReference type="PROSITE" id="PS00573">
    <property type="entry name" value="PYRIDINE_REDOX_2"/>
    <property type="match status" value="1"/>
</dbReference>
<keyword evidence="6" id="KW-0676">Redox-active center</keyword>
<dbReference type="PANTHER" id="PTHR48105">
    <property type="entry name" value="THIOREDOXIN REDUCTASE 1-RELATED-RELATED"/>
    <property type="match status" value="1"/>
</dbReference>
<keyword evidence="10" id="KW-1185">Reference proteome</keyword>
<reference evidence="9 10" key="1">
    <citation type="journal article" date="2024" name="Science">
        <title>Giant polyketide synthase enzymes in the biosynthesis of giant marine polyether toxins.</title>
        <authorList>
            <person name="Fallon T.R."/>
            <person name="Shende V.V."/>
            <person name="Wierzbicki I.H."/>
            <person name="Pendleton A.L."/>
            <person name="Watervoot N.F."/>
            <person name="Auber R.P."/>
            <person name="Gonzalez D.J."/>
            <person name="Wisecaver J.H."/>
            <person name="Moore B.S."/>
        </authorList>
    </citation>
    <scope>NUCLEOTIDE SEQUENCE [LARGE SCALE GENOMIC DNA]</scope>
    <source>
        <strain evidence="9 10">12B1</strain>
    </source>
</reference>
<evidence type="ECO:0000256" key="3">
    <source>
        <dbReference type="ARBA" id="ARBA00022827"/>
    </source>
</evidence>
<dbReference type="Pfam" id="PF07992">
    <property type="entry name" value="Pyr_redox_2"/>
    <property type="match status" value="1"/>
</dbReference>
<feature type="compositionally biased region" description="Basic and acidic residues" evidence="7">
    <location>
        <begin position="207"/>
        <end position="218"/>
    </location>
</feature>
<dbReference type="Proteomes" id="UP001515480">
    <property type="component" value="Unassembled WGS sequence"/>
</dbReference>
<dbReference type="Gene3D" id="3.40.30.10">
    <property type="entry name" value="Glutaredoxin"/>
    <property type="match status" value="1"/>
</dbReference>
<dbReference type="InterPro" id="IPR008255">
    <property type="entry name" value="Pyr_nucl-diS_OxRdtase_2_AS"/>
</dbReference>
<comment type="similarity">
    <text evidence="1">Belongs to the class-II pyridine nucleotide-disulfide oxidoreductase family.</text>
</comment>
<evidence type="ECO:0000256" key="1">
    <source>
        <dbReference type="ARBA" id="ARBA00009333"/>
    </source>
</evidence>
<proteinExistence type="inferred from homology"/>
<feature type="region of interest" description="Disordered" evidence="7">
    <location>
        <begin position="1"/>
        <end position="27"/>
    </location>
</feature>
<dbReference type="EMBL" id="JBGBPQ010000003">
    <property type="protein sequence ID" value="KAL1526399.1"/>
    <property type="molecule type" value="Genomic_DNA"/>
</dbReference>
<keyword evidence="4" id="KW-0560">Oxidoreductase</keyword>
<evidence type="ECO:0000313" key="9">
    <source>
        <dbReference type="EMBL" id="KAL1526399.1"/>
    </source>
</evidence>
<dbReference type="Gene3D" id="3.50.50.60">
    <property type="entry name" value="FAD/NAD(P)-binding domain"/>
    <property type="match status" value="2"/>
</dbReference>
<dbReference type="PROSITE" id="PS51352">
    <property type="entry name" value="THIOREDOXIN_2"/>
    <property type="match status" value="1"/>
</dbReference>
<organism evidence="9 10">
    <name type="scientific">Prymnesium parvum</name>
    <name type="common">Toxic golden alga</name>
    <dbReference type="NCBI Taxonomy" id="97485"/>
    <lineage>
        <taxon>Eukaryota</taxon>
        <taxon>Haptista</taxon>
        <taxon>Haptophyta</taxon>
        <taxon>Prymnesiophyceae</taxon>
        <taxon>Prymnesiales</taxon>
        <taxon>Prymnesiaceae</taxon>
        <taxon>Prymnesium</taxon>
    </lineage>
</organism>
<dbReference type="InterPro" id="IPR036188">
    <property type="entry name" value="FAD/NAD-bd_sf"/>
</dbReference>
<dbReference type="InterPro" id="IPR013766">
    <property type="entry name" value="Thioredoxin_domain"/>
</dbReference>
<dbReference type="SUPFAM" id="SSF52833">
    <property type="entry name" value="Thioredoxin-like"/>
    <property type="match status" value="1"/>
</dbReference>
<dbReference type="SUPFAM" id="SSF51905">
    <property type="entry name" value="FAD/NAD(P)-binding domain"/>
    <property type="match status" value="1"/>
</dbReference>
<name>A0AB34JXH3_PRYPA</name>
<dbReference type="InterPro" id="IPR023753">
    <property type="entry name" value="FAD/NAD-binding_dom"/>
</dbReference>
<evidence type="ECO:0000256" key="4">
    <source>
        <dbReference type="ARBA" id="ARBA00023002"/>
    </source>
</evidence>
<dbReference type="PRINTS" id="PR00368">
    <property type="entry name" value="FADPNR"/>
</dbReference>
<keyword evidence="5" id="KW-1015">Disulfide bond</keyword>
<dbReference type="GO" id="GO:0016668">
    <property type="term" value="F:oxidoreductase activity, acting on a sulfur group of donors, NAD(P) as acceptor"/>
    <property type="evidence" value="ECO:0007669"/>
    <property type="project" value="UniProtKB-ARBA"/>
</dbReference>
<dbReference type="InterPro" id="IPR036249">
    <property type="entry name" value="Thioredoxin-like_sf"/>
</dbReference>
<feature type="compositionally biased region" description="Acidic residues" evidence="7">
    <location>
        <begin position="577"/>
        <end position="588"/>
    </location>
</feature>
<comment type="caution">
    <text evidence="9">The sequence shown here is derived from an EMBL/GenBank/DDBJ whole genome shotgun (WGS) entry which is preliminary data.</text>
</comment>
<feature type="region of interest" description="Disordered" evidence="7">
    <location>
        <begin position="569"/>
        <end position="591"/>
    </location>
</feature>
<feature type="domain" description="Thioredoxin" evidence="8">
    <location>
        <begin position="25"/>
        <end position="154"/>
    </location>
</feature>
<accession>A0AB34JXH3</accession>
<evidence type="ECO:0000313" key="10">
    <source>
        <dbReference type="Proteomes" id="UP001515480"/>
    </source>
</evidence>
<gene>
    <name evidence="9" type="ORF">AB1Y20_015112</name>
</gene>
<dbReference type="Pfam" id="PF00085">
    <property type="entry name" value="Thioredoxin"/>
    <property type="match status" value="1"/>
</dbReference>
<dbReference type="CDD" id="cd02947">
    <property type="entry name" value="TRX_family"/>
    <property type="match status" value="1"/>
</dbReference>
<sequence length="632" mass="69035">MVVQRKGPRRKGCCVGDPDRRSSPQPPMRSLLAITLLSAVFAAVEEVTDQKTFQKILAENPAVVVDFYSQTCGPCIMMAPKFKDLAKEYADKVKFIKVDVQRSYVGVQIRSMPTFHFYVQGKLEQQFSGADEAGLRRNTQMIASKAEAMDIEVSLGALEKFYQENDPSKLNGVDEIYEKYPAYKLVQILKKKYGKAPEYTKKNKPKPQKESTDAPENKGVDIKKMDLEDLKAEVYRREFAAEEKELELQRKKNLRRREKMVSSATPVKLAVLGGGPAGTTAAIYAARAGLKPVLVSPPVGGQLMSKGVNVENYPGIPEASGGDIIKLMKKQALKFSATFEEDTVTKVDLSRQPFVITTNTSAFTAQTLIIATGADARWLDVPGEEDFKGGGVSSCATCDGFLFSGKPVVVVGGGDTAMEDALVLARTSSSVVLIHRKDSFRASAVLAKAVMSHPKIQIMWNTTVKEFKGTAEGVLTTVVAQSTEDPVNITEIAADAAFVAIGHIPNTGLFAGQLEMTDSGYLVTKPGSTHCSVDGVFAAGDVADWTYRQAVTSAGSGSQAALDAERWLSEHMQGQSDAEEEESEDECHPEDYEGWTMKQIRKELKDRGVDTAAECRGCNEKSQFIEVLCRHM</sequence>
<protein>
    <recommendedName>
        <fullName evidence="8">Thioredoxin domain-containing protein</fullName>
    </recommendedName>
</protein>
<feature type="compositionally biased region" description="Basic residues" evidence="7">
    <location>
        <begin position="1"/>
        <end position="12"/>
    </location>
</feature>
<dbReference type="GO" id="GO:0097237">
    <property type="term" value="P:cellular response to toxic substance"/>
    <property type="evidence" value="ECO:0007669"/>
    <property type="project" value="UniProtKB-ARBA"/>
</dbReference>
<evidence type="ECO:0000256" key="2">
    <source>
        <dbReference type="ARBA" id="ARBA00022630"/>
    </source>
</evidence>
<keyword evidence="3" id="KW-0274">FAD</keyword>
<dbReference type="PRINTS" id="PR00469">
    <property type="entry name" value="PNDRDTASEII"/>
</dbReference>
<evidence type="ECO:0000256" key="5">
    <source>
        <dbReference type="ARBA" id="ARBA00023157"/>
    </source>
</evidence>
<feature type="region of interest" description="Disordered" evidence="7">
    <location>
        <begin position="197"/>
        <end position="218"/>
    </location>
</feature>
<evidence type="ECO:0000259" key="8">
    <source>
        <dbReference type="PROSITE" id="PS51352"/>
    </source>
</evidence>
<keyword evidence="2" id="KW-0285">Flavoprotein</keyword>
<evidence type="ECO:0000256" key="6">
    <source>
        <dbReference type="ARBA" id="ARBA00023284"/>
    </source>
</evidence>